<dbReference type="SUPFAM" id="SSF48452">
    <property type="entry name" value="TPR-like"/>
    <property type="match status" value="1"/>
</dbReference>
<evidence type="ECO:0000313" key="3">
    <source>
        <dbReference type="EMBL" id="PHH04027.1"/>
    </source>
</evidence>
<evidence type="ECO:0000313" key="4">
    <source>
        <dbReference type="Proteomes" id="UP000222768"/>
    </source>
</evidence>
<keyword evidence="1" id="KW-0732">Signal</keyword>
<evidence type="ECO:0000256" key="1">
    <source>
        <dbReference type="SAM" id="SignalP"/>
    </source>
</evidence>
<dbReference type="AlphaFoldDB" id="A0A855EKG0"/>
<sequence length="821" mass="92394">MFSVSCSSCVIKPLRSGRYLLMVSMLFPTWAYAQTSAYDELIIQAREGDRQPLLQYLAVREKQTQLTAGEIADWLQVSSWANNDVETLAVWDRYRHSMAIPARGQVAAARALRNQKQWNASLAVWETVLQDEPGNSDARTGWIMTLADAHRNEQAITEAQRWADEEPGPEREALLAYVYHAQGKNWDSVLAASHLDTDSDRNKNAVPTLLAAMSANRIAGPALTLSERYPQPDAIVRQLELDAAAQTVRAAFTPTRNEDERFLVADKALARYNALIAEWKNHPEAQADVRRARIDRLGALVVRKHTAEAVAEFESLEADGTPVPDYARRWIASAYLAQKQPDKAESLLESIYFPRGSTLASKPLTMDDQQELLYARLDNNHFDEAKQQLDAYSNETPYLQKVYGSPTPQPNDNWLLAKTLQTDYLVAINDLPAAETHAERLARTGSGNQALRIAYASVLLARGLPRAAERELKLAEVIEPSNLALERQQAWTAMELQEWRQADELTKDVVARSPDDVASLQLERLMALHNKAELRIAGSQGISSDSPVSGKHDFTLNTALYSPPINQNWRLFTGYNFARGEFEEGKGISRDLLAGAEWTSRGSWAEMEISGRNDGSDQKIGGRLSGWYDFNDNWRAGGSAERLSRNTPLRALRNGVNANGGDLWLRWYQNERREYQLSIFGAHFTDGNDRLEYGISGKERLWTLPLFTLDFIPGISGSHNTKEDVPYYNPKRDVSAVAGLRAEHVLYRHYDTVWRQQFEAGAGGYWQKGHSAGAINQLGYGQRIQWNNVVDAGVKLTWDKRPYDGKRERNIALAFDLNVRF</sequence>
<feature type="chain" id="PRO_5032992883" evidence="1">
    <location>
        <begin position="34"/>
        <end position="821"/>
    </location>
</feature>
<accession>A0A855EKG0</accession>
<feature type="domain" description="PgaA membrane beta barrel" evidence="2">
    <location>
        <begin position="529"/>
        <end position="821"/>
    </location>
</feature>
<name>A0A855EKG0_9ENTR</name>
<dbReference type="InterPro" id="IPR011990">
    <property type="entry name" value="TPR-like_helical_dom_sf"/>
</dbReference>
<dbReference type="Proteomes" id="UP000222768">
    <property type="component" value="Unassembled WGS sequence"/>
</dbReference>
<proteinExistence type="predicted"/>
<evidence type="ECO:0000259" key="2">
    <source>
        <dbReference type="Pfam" id="PF21197"/>
    </source>
</evidence>
<organism evidence="3 4">
    <name type="scientific">Leclercia adecarboxylata</name>
    <dbReference type="NCBI Taxonomy" id="83655"/>
    <lineage>
        <taxon>Bacteria</taxon>
        <taxon>Pseudomonadati</taxon>
        <taxon>Pseudomonadota</taxon>
        <taxon>Gammaproteobacteria</taxon>
        <taxon>Enterobacterales</taxon>
        <taxon>Enterobacteriaceae</taxon>
        <taxon>Leclercia</taxon>
    </lineage>
</organism>
<feature type="signal peptide" evidence="1">
    <location>
        <begin position="1"/>
        <end position="33"/>
    </location>
</feature>
<dbReference type="NCBIfam" id="NF007468">
    <property type="entry name" value="PRK10049.1"/>
    <property type="match status" value="1"/>
</dbReference>
<dbReference type="EMBL" id="PDLK01000002">
    <property type="protein sequence ID" value="PHH04027.1"/>
    <property type="molecule type" value="Genomic_DNA"/>
</dbReference>
<dbReference type="NCBIfam" id="TIGR03939">
    <property type="entry name" value="PGA_TPR_OMP"/>
    <property type="match status" value="1"/>
</dbReference>
<protein>
    <submittedName>
        <fullName evidence="3">Poly-beta-1,6 N-acetyl-D-glucosamine export porin PgaA</fullName>
    </submittedName>
</protein>
<dbReference type="InterPro" id="IPR049003">
    <property type="entry name" value="PgaA_barrel"/>
</dbReference>
<dbReference type="InterPro" id="IPR023870">
    <property type="entry name" value="PGA_export_porin_PgaA"/>
</dbReference>
<dbReference type="GO" id="GO:1901515">
    <property type="term" value="F:poly-beta-1,6-N-acetyl-D-glucosamine transmembrane transporter activity"/>
    <property type="evidence" value="ECO:0007669"/>
    <property type="project" value="InterPro"/>
</dbReference>
<comment type="caution">
    <text evidence="3">The sequence shown here is derived from an EMBL/GenBank/DDBJ whole genome shotgun (WGS) entry which is preliminary data.</text>
</comment>
<dbReference type="Gene3D" id="1.25.40.10">
    <property type="entry name" value="Tetratricopeptide repeat domain"/>
    <property type="match status" value="2"/>
</dbReference>
<reference evidence="4" key="1">
    <citation type="submission" date="2017-09" db="EMBL/GenBank/DDBJ databases">
        <title>FDA dAtabase for Regulatory Grade micrObial Sequences (FDA-ARGOS): Supporting development and validation of Infectious Disease Dx tests.</title>
        <authorList>
            <person name="Minogue T."/>
            <person name="Wolcott M."/>
            <person name="Wasieloski L."/>
            <person name="Aguilar W."/>
            <person name="Moore D."/>
            <person name="Tallon L."/>
            <person name="Sadzewicz L."/>
            <person name="Ott S."/>
            <person name="Zhao X."/>
            <person name="Nagaraj S."/>
            <person name="Vavikolanu K."/>
            <person name="Aluvathingal J."/>
            <person name="Nadendla S."/>
            <person name="Sichtig H."/>
        </authorList>
    </citation>
    <scope>NUCLEOTIDE SEQUENCE [LARGE SCALE GENOMIC DNA]</scope>
    <source>
        <strain evidence="4">FDAARGOS_404</strain>
    </source>
</reference>
<dbReference type="Pfam" id="PF21197">
    <property type="entry name" value="PgaA_barrel"/>
    <property type="match status" value="1"/>
</dbReference>
<dbReference type="RefSeq" id="WP_032617919.1">
    <property type="nucleotide sequence ID" value="NZ_CP083630.1"/>
</dbReference>
<gene>
    <name evidence="3" type="ORF">CRX53_08610</name>
</gene>